<comment type="caution">
    <text evidence="2">The sequence shown here is derived from an EMBL/GenBank/DDBJ whole genome shotgun (WGS) entry which is preliminary data.</text>
</comment>
<proteinExistence type="predicted"/>
<evidence type="ECO:0000259" key="1">
    <source>
        <dbReference type="Pfam" id="PF04230"/>
    </source>
</evidence>
<dbReference type="InterPro" id="IPR007345">
    <property type="entry name" value="Polysacch_pyruvyl_Trfase"/>
</dbReference>
<dbReference type="PANTHER" id="PTHR36836">
    <property type="entry name" value="COLANIC ACID BIOSYNTHESIS PROTEIN WCAK"/>
    <property type="match status" value="1"/>
</dbReference>
<reference evidence="2 3" key="1">
    <citation type="submission" date="2024-07" db="EMBL/GenBank/DDBJ databases">
        <title>Novosphingobium kalidii RD2P27.</title>
        <authorList>
            <person name="Sun J.-Q."/>
        </authorList>
    </citation>
    <scope>NUCLEOTIDE SEQUENCE [LARGE SCALE GENOMIC DNA]</scope>
    <source>
        <strain evidence="2 3">RD2P27</strain>
    </source>
</reference>
<keyword evidence="3" id="KW-1185">Reference proteome</keyword>
<keyword evidence="2" id="KW-0808">Transferase</keyword>
<accession>A0ABV2CXX8</accession>
<dbReference type="RefSeq" id="WP_353982426.1">
    <property type="nucleotide sequence ID" value="NZ_JBEWLY010000004.1"/>
</dbReference>
<dbReference type="Proteomes" id="UP001548713">
    <property type="component" value="Unassembled WGS sequence"/>
</dbReference>
<gene>
    <name evidence="2" type="ORF">ABVV53_00835</name>
</gene>
<protein>
    <submittedName>
        <fullName evidence="2">Polysaccharide pyruvyl transferase family protein</fullName>
    </submittedName>
</protein>
<evidence type="ECO:0000313" key="2">
    <source>
        <dbReference type="EMBL" id="MET1754014.1"/>
    </source>
</evidence>
<dbReference type="Pfam" id="PF04230">
    <property type="entry name" value="PS_pyruv_trans"/>
    <property type="match status" value="1"/>
</dbReference>
<dbReference type="EMBL" id="JBEWLY010000004">
    <property type="protein sequence ID" value="MET1754014.1"/>
    <property type="molecule type" value="Genomic_DNA"/>
</dbReference>
<dbReference type="GO" id="GO:0016740">
    <property type="term" value="F:transferase activity"/>
    <property type="evidence" value="ECO:0007669"/>
    <property type="project" value="UniProtKB-KW"/>
</dbReference>
<name>A0ABV2CXX8_9SPHN</name>
<evidence type="ECO:0000313" key="3">
    <source>
        <dbReference type="Proteomes" id="UP001548713"/>
    </source>
</evidence>
<organism evidence="2 3">
    <name type="scientific">Novosphingobium kalidii</name>
    <dbReference type="NCBI Taxonomy" id="3230299"/>
    <lineage>
        <taxon>Bacteria</taxon>
        <taxon>Pseudomonadati</taxon>
        <taxon>Pseudomonadota</taxon>
        <taxon>Alphaproteobacteria</taxon>
        <taxon>Sphingomonadales</taxon>
        <taxon>Sphingomonadaceae</taxon>
        <taxon>Novosphingobium</taxon>
    </lineage>
</organism>
<sequence>MAKDRVSFLRLSTQFENVGDALINRGLVQNILTHSSLVVDVSSAPSEFVEEVLAGTDKSKVHVVQKGGYAALAKAALAKRAAGKECYFFLLPAGYTGEKNRKAAANYAAITTLMRALRMAGVKLVHLGPSYGALGRRYASLLRSRVRHLDMHLVRDEQSRKLLQSLDVRCDGIVPDMSFSFEHTFVPREVASDIAFSFRTDRNSDADQARTRLLIENVLGQRPESTSIRLVAQVRRDAAFMQQLARELSDTRRAPVAYLEPRTISSTFEAYEGVGEVFSNRLHALLMAAHVGAAPVAYVEPKADAKIVGMFQDLGLDRNLVTEHDSVIASEFSTLDSLSISRRRDLICEAFKRVYR</sequence>
<dbReference type="PANTHER" id="PTHR36836:SF1">
    <property type="entry name" value="COLANIC ACID BIOSYNTHESIS PROTEIN WCAK"/>
    <property type="match status" value="1"/>
</dbReference>
<feature type="domain" description="Polysaccharide pyruvyl transferase" evidence="1">
    <location>
        <begin position="17"/>
        <end position="293"/>
    </location>
</feature>